<reference evidence="1 2" key="1">
    <citation type="journal article" date="2018" name="PLoS ONE">
        <title>The draft genome of Kipferlia bialata reveals reductive genome evolution in fornicate parasites.</title>
        <authorList>
            <person name="Tanifuji G."/>
            <person name="Takabayashi S."/>
            <person name="Kume K."/>
            <person name="Takagi M."/>
            <person name="Nakayama T."/>
            <person name="Kamikawa R."/>
            <person name="Inagaki Y."/>
            <person name="Hashimoto T."/>
        </authorList>
    </citation>
    <scope>NUCLEOTIDE SEQUENCE [LARGE SCALE GENOMIC DNA]</scope>
    <source>
        <strain evidence="1">NY0173</strain>
    </source>
</reference>
<protein>
    <submittedName>
        <fullName evidence="1">Uncharacterized protein</fullName>
    </submittedName>
</protein>
<proteinExistence type="predicted"/>
<accession>A0A9K3GJA8</accession>
<evidence type="ECO:0000313" key="2">
    <source>
        <dbReference type="Proteomes" id="UP000265618"/>
    </source>
</evidence>
<sequence>MRLLSVALCTPSLTAPTNIAYWNTFEAVLTLDSPYPDVTVVSASFVDDTDSSTVYETIGINYISTEDNVATVGMTIQQTSCRAAAIDGKPMTF</sequence>
<name>A0A9K3GJA8_9EUKA</name>
<dbReference type="Proteomes" id="UP000265618">
    <property type="component" value="Unassembled WGS sequence"/>
</dbReference>
<gene>
    <name evidence="1" type="ORF">KIPB_007708</name>
</gene>
<dbReference type="EMBL" id="BDIP01002225">
    <property type="protein sequence ID" value="GIQ85949.1"/>
    <property type="molecule type" value="Genomic_DNA"/>
</dbReference>
<keyword evidence="2" id="KW-1185">Reference proteome</keyword>
<dbReference type="AlphaFoldDB" id="A0A9K3GJA8"/>
<organism evidence="1 2">
    <name type="scientific">Kipferlia bialata</name>
    <dbReference type="NCBI Taxonomy" id="797122"/>
    <lineage>
        <taxon>Eukaryota</taxon>
        <taxon>Metamonada</taxon>
        <taxon>Carpediemonas-like organisms</taxon>
        <taxon>Kipferlia</taxon>
    </lineage>
</organism>
<evidence type="ECO:0000313" key="1">
    <source>
        <dbReference type="EMBL" id="GIQ85949.1"/>
    </source>
</evidence>
<comment type="caution">
    <text evidence="1">The sequence shown here is derived from an EMBL/GenBank/DDBJ whole genome shotgun (WGS) entry which is preliminary data.</text>
</comment>